<sequence length="670" mass="76801">MTGKYLELRNVALKVDNKDMKRSEKQIMLLNGMNVNFMSGKITAVMGASGSGKTTLMSLIAGYVHSNSLTCGSILHEEKERGWNSWLKKMVYLEQDDCSIPKQTVGEFMQNVIRMRTGKTKNETDMEHKVVNDVMKKLHIDKIKGMLMEAISGGERKRVMIAAEMVVGADVLLLDEPTSGLDSHLALNLIMGIRDYAKEHNKIVIVTIHQPGPGLFDLFDDLLFMNKGSVVYFGQVSECDEFLKKNGVERKGKLSLSEFLFELFSEDSMIPEVVDNKEKIQEIAKAAAARGEETIKGKDMTTGTRYKVCLLVEPKKSLQIALRHMAIEWRTWEFLRSRAVEMLFLLFIFGFLPYFVLGNIMAGAYVEYNHHNDFKAGLPIRNTKFIYDMNFKEIIELYRQDVDPSLHSNMLETPLVEYLGFNTNIFGLMPCTSMLGDLSYITREVKKGAYGILTLYLSVFIAEIPLIVYRCFAICMIYFGIGMGEGVTSYFVIRLFITFIFMLMTNVMLRCMFSPKNNAVLYSACNLIIHTIMAITTVPITLHMLSCYPCFSYFKNAIYFVLLFWPFKFFNSLMEIEYVKKVWNDEIINNEENIPYKYFLKVFFLWEPDVQVMTHKILFTYSAEAINDDEAINDYAMWMYGCAGIVMVVGVSLFLLGRRVSPQMRLKLSK</sequence>
<dbReference type="SMART" id="SM00382">
    <property type="entry name" value="AAA"/>
    <property type="match status" value="1"/>
</dbReference>
<comment type="caution">
    <text evidence="10">The sequence shown here is derived from an EMBL/GenBank/DDBJ whole genome shotgun (WGS) entry which is preliminary data.</text>
</comment>
<keyword evidence="3 8" id="KW-0812">Transmembrane</keyword>
<dbReference type="STRING" id="1354746.A0A0B2UFD7"/>
<feature type="transmembrane region" description="Helical" evidence="8">
    <location>
        <begin position="521"/>
        <end position="545"/>
    </location>
</feature>
<dbReference type="GO" id="GO:0005524">
    <property type="term" value="F:ATP binding"/>
    <property type="evidence" value="ECO:0007669"/>
    <property type="project" value="UniProtKB-KW"/>
</dbReference>
<name>A0A0B2UFD7_9MICR</name>
<dbReference type="InterPro" id="IPR017871">
    <property type="entry name" value="ABC_transporter-like_CS"/>
</dbReference>
<dbReference type="RefSeq" id="XP_014563788.1">
    <property type="nucleotide sequence ID" value="XM_014708302.1"/>
</dbReference>
<dbReference type="GO" id="GO:0016887">
    <property type="term" value="F:ATP hydrolysis activity"/>
    <property type="evidence" value="ECO:0007669"/>
    <property type="project" value="InterPro"/>
</dbReference>
<protein>
    <submittedName>
        <fullName evidence="10">White-like ABC transporter</fullName>
    </submittedName>
</protein>
<keyword evidence="11" id="KW-1185">Reference proteome</keyword>
<dbReference type="GO" id="GO:0016020">
    <property type="term" value="C:membrane"/>
    <property type="evidence" value="ECO:0007669"/>
    <property type="project" value="UniProtKB-SubCell"/>
</dbReference>
<organism evidence="10 11">
    <name type="scientific">Ordospora colligata OC4</name>
    <dbReference type="NCBI Taxonomy" id="1354746"/>
    <lineage>
        <taxon>Eukaryota</taxon>
        <taxon>Fungi</taxon>
        <taxon>Fungi incertae sedis</taxon>
        <taxon>Microsporidia</taxon>
        <taxon>Ordosporidae</taxon>
        <taxon>Ordospora</taxon>
    </lineage>
</organism>
<evidence type="ECO:0000256" key="2">
    <source>
        <dbReference type="ARBA" id="ARBA00022448"/>
    </source>
</evidence>
<gene>
    <name evidence="10" type="ORF">M896_051550</name>
</gene>
<evidence type="ECO:0000256" key="7">
    <source>
        <dbReference type="ARBA" id="ARBA00023136"/>
    </source>
</evidence>
<feature type="transmembrane region" description="Helical" evidence="8">
    <location>
        <begin position="343"/>
        <end position="366"/>
    </location>
</feature>
<evidence type="ECO:0000256" key="5">
    <source>
        <dbReference type="ARBA" id="ARBA00022840"/>
    </source>
</evidence>
<accession>A0A0B2UFD7</accession>
<feature type="transmembrane region" description="Helical" evidence="8">
    <location>
        <begin position="491"/>
        <end position="509"/>
    </location>
</feature>
<keyword evidence="2" id="KW-0813">Transport</keyword>
<evidence type="ECO:0000256" key="1">
    <source>
        <dbReference type="ARBA" id="ARBA00004141"/>
    </source>
</evidence>
<evidence type="ECO:0000256" key="6">
    <source>
        <dbReference type="ARBA" id="ARBA00022989"/>
    </source>
</evidence>
<dbReference type="AlphaFoldDB" id="A0A0B2UFD7"/>
<dbReference type="InterPro" id="IPR027417">
    <property type="entry name" value="P-loop_NTPase"/>
</dbReference>
<evidence type="ECO:0000313" key="10">
    <source>
        <dbReference type="EMBL" id="KHN69746.1"/>
    </source>
</evidence>
<keyword evidence="4" id="KW-0547">Nucleotide-binding</keyword>
<dbReference type="Pfam" id="PF00005">
    <property type="entry name" value="ABC_tran"/>
    <property type="match status" value="1"/>
</dbReference>
<dbReference type="InterPro" id="IPR050352">
    <property type="entry name" value="ABCG_transporters"/>
</dbReference>
<keyword evidence="5" id="KW-0067">ATP-binding</keyword>
<keyword evidence="6 8" id="KW-1133">Transmembrane helix</keyword>
<dbReference type="PANTHER" id="PTHR48041:SF91">
    <property type="entry name" value="ABC TRANSPORTER G FAMILY MEMBER 28"/>
    <property type="match status" value="1"/>
</dbReference>
<evidence type="ECO:0000256" key="8">
    <source>
        <dbReference type="SAM" id="Phobius"/>
    </source>
</evidence>
<dbReference type="InParanoid" id="A0A0B2UFD7"/>
<feature type="domain" description="ABC transporter" evidence="9">
    <location>
        <begin position="15"/>
        <end position="252"/>
    </location>
</feature>
<dbReference type="PANTHER" id="PTHR48041">
    <property type="entry name" value="ABC TRANSPORTER G FAMILY MEMBER 28"/>
    <property type="match status" value="1"/>
</dbReference>
<dbReference type="Proteomes" id="UP000031056">
    <property type="component" value="Unassembled WGS sequence"/>
</dbReference>
<evidence type="ECO:0000313" key="11">
    <source>
        <dbReference type="Proteomes" id="UP000031056"/>
    </source>
</evidence>
<dbReference type="InterPro" id="IPR003593">
    <property type="entry name" value="AAA+_ATPase"/>
</dbReference>
<evidence type="ECO:0000256" key="3">
    <source>
        <dbReference type="ARBA" id="ARBA00022692"/>
    </source>
</evidence>
<dbReference type="GO" id="GO:0042626">
    <property type="term" value="F:ATPase-coupled transmembrane transporter activity"/>
    <property type="evidence" value="ECO:0007669"/>
    <property type="project" value="TreeGrafter"/>
</dbReference>
<feature type="transmembrane region" description="Helical" evidence="8">
    <location>
        <begin position="455"/>
        <end position="479"/>
    </location>
</feature>
<dbReference type="HOGENOM" id="CLU_020421_1_0_1"/>
<dbReference type="OrthoDB" id="2141921at2759"/>
<evidence type="ECO:0000256" key="4">
    <source>
        <dbReference type="ARBA" id="ARBA00022741"/>
    </source>
</evidence>
<keyword evidence="7 8" id="KW-0472">Membrane</keyword>
<reference evidence="10 11" key="1">
    <citation type="journal article" date="2014" name="MBio">
        <title>The Ordospora colligata genome; evolution of extreme reduction in microsporidia and host-to-parasite horizontal gene transfer.</title>
        <authorList>
            <person name="Pombert J.-F."/>
            <person name="Haag K.L."/>
            <person name="Beidas S."/>
            <person name="Ebert D."/>
            <person name="Keeling P.J."/>
        </authorList>
    </citation>
    <scope>NUCLEOTIDE SEQUENCE [LARGE SCALE GENOMIC DNA]</scope>
    <source>
        <strain evidence="10 11">OC4</strain>
    </source>
</reference>
<proteinExistence type="predicted"/>
<dbReference type="GeneID" id="26261808"/>
<dbReference type="EMBL" id="JOKQ01000005">
    <property type="protein sequence ID" value="KHN69746.1"/>
    <property type="molecule type" value="Genomic_DNA"/>
</dbReference>
<feature type="transmembrane region" description="Helical" evidence="8">
    <location>
        <begin position="637"/>
        <end position="657"/>
    </location>
</feature>
<dbReference type="PROSITE" id="PS00211">
    <property type="entry name" value="ABC_TRANSPORTER_1"/>
    <property type="match status" value="1"/>
</dbReference>
<dbReference type="PROSITE" id="PS50893">
    <property type="entry name" value="ABC_TRANSPORTER_2"/>
    <property type="match status" value="1"/>
</dbReference>
<dbReference type="SUPFAM" id="SSF52540">
    <property type="entry name" value="P-loop containing nucleoside triphosphate hydrolases"/>
    <property type="match status" value="1"/>
</dbReference>
<evidence type="ECO:0000259" key="9">
    <source>
        <dbReference type="PROSITE" id="PS50893"/>
    </source>
</evidence>
<comment type="subcellular location">
    <subcellularLocation>
        <location evidence="1">Membrane</location>
        <topology evidence="1">Multi-pass membrane protein</topology>
    </subcellularLocation>
</comment>
<dbReference type="Gene3D" id="3.40.50.300">
    <property type="entry name" value="P-loop containing nucleotide triphosphate hydrolases"/>
    <property type="match status" value="1"/>
</dbReference>
<dbReference type="InterPro" id="IPR003439">
    <property type="entry name" value="ABC_transporter-like_ATP-bd"/>
</dbReference>
<dbReference type="VEuPathDB" id="MicrosporidiaDB:M896_051550"/>